<evidence type="ECO:0000313" key="1">
    <source>
        <dbReference type="EMBL" id="EGU78244.1"/>
    </source>
</evidence>
<gene>
    <name evidence="1" type="ORF">FOXB_11245</name>
</gene>
<organism evidence="1">
    <name type="scientific">Fusarium oxysporum (strain Fo5176)</name>
    <name type="common">Fusarium vascular wilt</name>
    <dbReference type="NCBI Taxonomy" id="660025"/>
    <lineage>
        <taxon>Eukaryota</taxon>
        <taxon>Fungi</taxon>
        <taxon>Dikarya</taxon>
        <taxon>Ascomycota</taxon>
        <taxon>Pezizomycotina</taxon>
        <taxon>Sordariomycetes</taxon>
        <taxon>Hypocreomycetidae</taxon>
        <taxon>Hypocreales</taxon>
        <taxon>Nectriaceae</taxon>
        <taxon>Fusarium</taxon>
        <taxon>Fusarium oxysporum species complex</taxon>
    </lineage>
</organism>
<protein>
    <submittedName>
        <fullName evidence="1">Uncharacterized protein</fullName>
    </submittedName>
</protein>
<name>F9FXW3_FUSOF</name>
<proteinExistence type="predicted"/>
<sequence>MSILTSILKYSFKINILL</sequence>
<dbReference type="EMBL" id="AFQF01002833">
    <property type="protein sequence ID" value="EGU78244.1"/>
    <property type="molecule type" value="Genomic_DNA"/>
</dbReference>
<accession>F9FXW3</accession>
<dbReference type="AlphaFoldDB" id="F9FXW3"/>
<reference evidence="1" key="1">
    <citation type="journal article" date="2012" name="Mol. Plant Microbe Interact.">
        <title>A highly conserved effector in Fusarium oxysporum is required for full virulence on Arabidopsis.</title>
        <authorList>
            <person name="Thatcher L.F."/>
            <person name="Gardiner D.M."/>
            <person name="Kazan K."/>
            <person name="Manners J."/>
        </authorList>
    </citation>
    <scope>NUCLEOTIDE SEQUENCE [LARGE SCALE GENOMIC DNA]</scope>
    <source>
        <strain evidence="1">Fo5176</strain>
    </source>
</reference>
<comment type="caution">
    <text evidence="1">The sequence shown here is derived from an EMBL/GenBank/DDBJ whole genome shotgun (WGS) entry which is preliminary data.</text>
</comment>